<dbReference type="Proteomes" id="UP001201985">
    <property type="component" value="Unassembled WGS sequence"/>
</dbReference>
<dbReference type="InterPro" id="IPR003710">
    <property type="entry name" value="ApbA"/>
</dbReference>
<keyword evidence="6" id="KW-0521">NADP</keyword>
<organism evidence="13 14">
    <name type="scientific">Teichococcus vastitatis</name>
    <dbReference type="NCBI Taxonomy" id="2307076"/>
    <lineage>
        <taxon>Bacteria</taxon>
        <taxon>Pseudomonadati</taxon>
        <taxon>Pseudomonadota</taxon>
        <taxon>Alphaproteobacteria</taxon>
        <taxon>Acetobacterales</taxon>
        <taxon>Roseomonadaceae</taxon>
        <taxon>Roseomonas</taxon>
    </lineage>
</organism>
<dbReference type="InterPro" id="IPR036291">
    <property type="entry name" value="NAD(P)-bd_dom_sf"/>
</dbReference>
<dbReference type="EMBL" id="JALBUU010000125">
    <property type="protein sequence ID" value="MCI0756650.1"/>
    <property type="molecule type" value="Genomic_DNA"/>
</dbReference>
<gene>
    <name evidence="13" type="ORF">MON41_23725</name>
</gene>
<dbReference type="NCBIfam" id="TIGR00745">
    <property type="entry name" value="apbA_panE"/>
    <property type="match status" value="1"/>
</dbReference>
<accession>A0ABS9WBH6</accession>
<feature type="domain" description="Ketopantoate reductase N-terminal" evidence="11">
    <location>
        <begin position="64"/>
        <end position="213"/>
    </location>
</feature>
<evidence type="ECO:0000256" key="3">
    <source>
        <dbReference type="ARBA" id="ARBA00013014"/>
    </source>
</evidence>
<feature type="region of interest" description="Disordered" evidence="10">
    <location>
        <begin position="1"/>
        <end position="27"/>
    </location>
</feature>
<evidence type="ECO:0000256" key="7">
    <source>
        <dbReference type="ARBA" id="ARBA00023002"/>
    </source>
</evidence>
<evidence type="ECO:0000256" key="4">
    <source>
        <dbReference type="ARBA" id="ARBA00019465"/>
    </source>
</evidence>
<dbReference type="PANTHER" id="PTHR21708">
    <property type="entry name" value="PROBABLE 2-DEHYDROPANTOATE 2-REDUCTASE"/>
    <property type="match status" value="1"/>
</dbReference>
<dbReference type="SUPFAM" id="SSF51735">
    <property type="entry name" value="NAD(P)-binding Rossmann-fold domains"/>
    <property type="match status" value="1"/>
</dbReference>
<comment type="similarity">
    <text evidence="2">Belongs to the ketopantoate reductase family.</text>
</comment>
<reference evidence="13 14" key="1">
    <citation type="submission" date="2022-03" db="EMBL/GenBank/DDBJ databases">
        <title>Complete genome analysis of Roseomonas KG 17.1 : a prolific producer of plant growth promoters.</title>
        <authorList>
            <person name="Saadouli I."/>
            <person name="Najjari A."/>
            <person name="Mosbah A."/>
            <person name="Ouzari H.I."/>
        </authorList>
    </citation>
    <scope>NUCLEOTIDE SEQUENCE [LARGE SCALE GENOMIC DNA]</scope>
    <source>
        <strain evidence="13 14">KG17-1</strain>
    </source>
</reference>
<dbReference type="InterPro" id="IPR008927">
    <property type="entry name" value="6-PGluconate_DH-like_C_sf"/>
</dbReference>
<comment type="catalytic activity">
    <reaction evidence="9">
        <text>(R)-pantoate + NADP(+) = 2-dehydropantoate + NADPH + H(+)</text>
        <dbReference type="Rhea" id="RHEA:16233"/>
        <dbReference type="ChEBI" id="CHEBI:11561"/>
        <dbReference type="ChEBI" id="CHEBI:15378"/>
        <dbReference type="ChEBI" id="CHEBI:15980"/>
        <dbReference type="ChEBI" id="CHEBI:57783"/>
        <dbReference type="ChEBI" id="CHEBI:58349"/>
        <dbReference type="EC" id="1.1.1.169"/>
    </reaction>
</comment>
<dbReference type="InterPro" id="IPR013332">
    <property type="entry name" value="KPR_N"/>
</dbReference>
<evidence type="ECO:0000259" key="12">
    <source>
        <dbReference type="Pfam" id="PF08546"/>
    </source>
</evidence>
<comment type="caution">
    <text evidence="13">The sequence shown here is derived from an EMBL/GenBank/DDBJ whole genome shotgun (WGS) entry which is preliminary data.</text>
</comment>
<dbReference type="Pfam" id="PF02558">
    <property type="entry name" value="ApbA"/>
    <property type="match status" value="1"/>
</dbReference>
<evidence type="ECO:0000256" key="5">
    <source>
        <dbReference type="ARBA" id="ARBA00022655"/>
    </source>
</evidence>
<proteinExistence type="inferred from homology"/>
<evidence type="ECO:0000259" key="11">
    <source>
        <dbReference type="Pfam" id="PF02558"/>
    </source>
</evidence>
<keyword evidence="14" id="KW-1185">Reference proteome</keyword>
<evidence type="ECO:0000313" key="13">
    <source>
        <dbReference type="EMBL" id="MCI0756650.1"/>
    </source>
</evidence>
<dbReference type="GO" id="GO:0008677">
    <property type="term" value="F:2-dehydropantoate 2-reductase activity"/>
    <property type="evidence" value="ECO:0007669"/>
    <property type="project" value="UniProtKB-EC"/>
</dbReference>
<evidence type="ECO:0000256" key="9">
    <source>
        <dbReference type="ARBA" id="ARBA00048793"/>
    </source>
</evidence>
<comment type="pathway">
    <text evidence="1">Cofactor biosynthesis; (R)-pantothenate biosynthesis; (R)-pantoate from 3-methyl-2-oxobutanoate: step 2/2.</text>
</comment>
<name>A0ABS9WBH6_9PROT</name>
<dbReference type="SUPFAM" id="SSF48179">
    <property type="entry name" value="6-phosphogluconate dehydrogenase C-terminal domain-like"/>
    <property type="match status" value="1"/>
</dbReference>
<keyword evidence="7 13" id="KW-0560">Oxidoreductase</keyword>
<keyword evidence="5" id="KW-0566">Pantothenate biosynthesis</keyword>
<dbReference type="Gene3D" id="1.10.1040.10">
    <property type="entry name" value="N-(1-d-carboxylethyl)-l-norvaline Dehydrogenase, domain 2"/>
    <property type="match status" value="1"/>
</dbReference>
<evidence type="ECO:0000313" key="14">
    <source>
        <dbReference type="Proteomes" id="UP001201985"/>
    </source>
</evidence>
<evidence type="ECO:0000256" key="8">
    <source>
        <dbReference type="ARBA" id="ARBA00032024"/>
    </source>
</evidence>
<evidence type="ECO:0000256" key="1">
    <source>
        <dbReference type="ARBA" id="ARBA00004994"/>
    </source>
</evidence>
<dbReference type="EC" id="1.1.1.169" evidence="3"/>
<sequence>MSAAFHHPNSEGDAGMPQAGPDGCPARPHLWRTQHPCIAEYRSAGRKPHGIIGALTDGGRVMRVLVLGAGALGGYFGARLLEAGAELAFLVRPRRQQQLQRDGLTIQCPVFGAWRRPVTALLATEVRPGWDVVLLTCKAYDLQDAIDAIRPAVGPGTAILPVLNGLGHIDTLRAAFGEAAVLGGVAKIRATLDSTGTVRNLSDWRSLTLGELDGGLSPRVEAFAALARQGGLLAEAVPDIRRVLWAKLVHLGTVAAGTVLLRGSTGQIARAPGGTAFMHTLLERNAAIAAHRGHPMTMAFLDEYRALLADPAGRYTASMLRDLEAGHRVEADPILGFLLEEARAAGLDTTLHALAYLHAKTYEQRRAEENPA</sequence>
<evidence type="ECO:0000256" key="2">
    <source>
        <dbReference type="ARBA" id="ARBA00007870"/>
    </source>
</evidence>
<feature type="domain" description="Ketopantoate reductase C-terminal" evidence="12">
    <location>
        <begin position="239"/>
        <end position="361"/>
    </location>
</feature>
<dbReference type="RefSeq" id="WP_241793960.1">
    <property type="nucleotide sequence ID" value="NZ_JALBUU010000125.1"/>
</dbReference>
<dbReference type="InterPro" id="IPR051402">
    <property type="entry name" value="KPR-Related"/>
</dbReference>
<dbReference type="Pfam" id="PF08546">
    <property type="entry name" value="ApbA_C"/>
    <property type="match status" value="1"/>
</dbReference>
<evidence type="ECO:0000256" key="10">
    <source>
        <dbReference type="SAM" id="MobiDB-lite"/>
    </source>
</evidence>
<protein>
    <recommendedName>
        <fullName evidence="4">2-dehydropantoate 2-reductase</fullName>
        <ecNumber evidence="3">1.1.1.169</ecNumber>
    </recommendedName>
    <alternativeName>
        <fullName evidence="8">Ketopantoate reductase</fullName>
    </alternativeName>
</protein>
<dbReference type="InterPro" id="IPR013752">
    <property type="entry name" value="KPA_reductase"/>
</dbReference>
<dbReference type="InterPro" id="IPR013328">
    <property type="entry name" value="6PGD_dom2"/>
</dbReference>
<dbReference type="Gene3D" id="3.40.50.720">
    <property type="entry name" value="NAD(P)-binding Rossmann-like Domain"/>
    <property type="match status" value="1"/>
</dbReference>
<dbReference type="PANTHER" id="PTHR21708:SF26">
    <property type="entry name" value="2-DEHYDROPANTOATE 2-REDUCTASE"/>
    <property type="match status" value="1"/>
</dbReference>
<evidence type="ECO:0000256" key="6">
    <source>
        <dbReference type="ARBA" id="ARBA00022857"/>
    </source>
</evidence>